<organism evidence="2 3">
    <name type="scientific">Paenibacillus baimaensis</name>
    <dbReference type="NCBI Taxonomy" id="2982185"/>
    <lineage>
        <taxon>Bacteria</taxon>
        <taxon>Bacillati</taxon>
        <taxon>Bacillota</taxon>
        <taxon>Bacilli</taxon>
        <taxon>Bacillales</taxon>
        <taxon>Paenibacillaceae</taxon>
        <taxon>Paenibacillus</taxon>
    </lineage>
</organism>
<evidence type="ECO:0000313" key="2">
    <source>
        <dbReference type="EMBL" id="MCU6796863.1"/>
    </source>
</evidence>
<dbReference type="EMBL" id="JAOQIO010000110">
    <property type="protein sequence ID" value="MCU6796863.1"/>
    <property type="molecule type" value="Genomic_DNA"/>
</dbReference>
<gene>
    <name evidence="2" type="ORF">OB236_32530</name>
</gene>
<protein>
    <submittedName>
        <fullName evidence="2">Class I SAM-dependent methyltransferase</fullName>
    </submittedName>
</protein>
<dbReference type="Proteomes" id="UP001652445">
    <property type="component" value="Unassembled WGS sequence"/>
</dbReference>
<dbReference type="SUPFAM" id="SSF53335">
    <property type="entry name" value="S-adenosyl-L-methionine-dependent methyltransferases"/>
    <property type="match status" value="1"/>
</dbReference>
<dbReference type="InterPro" id="IPR013216">
    <property type="entry name" value="Methyltransf_11"/>
</dbReference>
<dbReference type="RefSeq" id="WP_262687690.1">
    <property type="nucleotide sequence ID" value="NZ_JAOQIO010000110.1"/>
</dbReference>
<name>A0ABT2UQC7_9BACL</name>
<keyword evidence="2" id="KW-0489">Methyltransferase</keyword>
<dbReference type="PANTHER" id="PTHR42912:SF93">
    <property type="entry name" value="N6-ADENOSINE-METHYLTRANSFERASE TMT1A"/>
    <property type="match status" value="1"/>
</dbReference>
<dbReference type="InterPro" id="IPR050508">
    <property type="entry name" value="Methyltransf_Superfamily"/>
</dbReference>
<keyword evidence="3" id="KW-1185">Reference proteome</keyword>
<dbReference type="InterPro" id="IPR029063">
    <property type="entry name" value="SAM-dependent_MTases_sf"/>
</dbReference>
<comment type="caution">
    <text evidence="2">The sequence shown here is derived from an EMBL/GenBank/DDBJ whole genome shotgun (WGS) entry which is preliminary data.</text>
</comment>
<dbReference type="Gene3D" id="3.40.50.150">
    <property type="entry name" value="Vaccinia Virus protein VP39"/>
    <property type="match status" value="1"/>
</dbReference>
<proteinExistence type="predicted"/>
<dbReference type="PANTHER" id="PTHR42912">
    <property type="entry name" value="METHYLTRANSFERASE"/>
    <property type="match status" value="1"/>
</dbReference>
<reference evidence="2 3" key="1">
    <citation type="submission" date="2022-09" db="EMBL/GenBank/DDBJ databases">
        <authorList>
            <person name="Han X.L."/>
            <person name="Wang Q."/>
            <person name="Lu T."/>
        </authorList>
    </citation>
    <scope>NUCLEOTIDE SEQUENCE [LARGE SCALE GENOMIC DNA]</scope>
    <source>
        <strain evidence="2 3">WQ 127069</strain>
    </source>
</reference>
<dbReference type="GO" id="GO:0032259">
    <property type="term" value="P:methylation"/>
    <property type="evidence" value="ECO:0007669"/>
    <property type="project" value="UniProtKB-KW"/>
</dbReference>
<sequence>MPDHTTIYQQEADTYHELISKQADLMERIEALRPCCGLDIVDLGAGTGRLTVALGEKAKSIIALDASEAMLRVAADRLEQAGLTNWRTQAADHRRLPLADQSADLIVSGWSICYLGSTNVANWQQNIHQVMSEIRRVLRPDGTAVIFETLGTGSETPIAPDFLQPYYAMLEKDYGFAHQWMRTDYTFDHWQQAERLTRFFFGDALAEQVIKHKLTRLPECAGIWSLQL</sequence>
<feature type="domain" description="Methyltransferase type 11" evidence="1">
    <location>
        <begin position="41"/>
        <end position="146"/>
    </location>
</feature>
<keyword evidence="2" id="KW-0808">Transferase</keyword>
<evidence type="ECO:0000313" key="3">
    <source>
        <dbReference type="Proteomes" id="UP001652445"/>
    </source>
</evidence>
<dbReference type="GO" id="GO:0008168">
    <property type="term" value="F:methyltransferase activity"/>
    <property type="evidence" value="ECO:0007669"/>
    <property type="project" value="UniProtKB-KW"/>
</dbReference>
<dbReference type="CDD" id="cd02440">
    <property type="entry name" value="AdoMet_MTases"/>
    <property type="match status" value="1"/>
</dbReference>
<accession>A0ABT2UQC7</accession>
<dbReference type="Pfam" id="PF08241">
    <property type="entry name" value="Methyltransf_11"/>
    <property type="match status" value="1"/>
</dbReference>
<evidence type="ECO:0000259" key="1">
    <source>
        <dbReference type="Pfam" id="PF08241"/>
    </source>
</evidence>